<dbReference type="GO" id="GO:0007031">
    <property type="term" value="P:peroxisome organization"/>
    <property type="evidence" value="ECO:0007669"/>
    <property type="project" value="InterPro"/>
</dbReference>
<dbReference type="EMBL" id="JANAVB010021600">
    <property type="protein sequence ID" value="KAJ6825343.1"/>
    <property type="molecule type" value="Genomic_DNA"/>
</dbReference>
<dbReference type="Pfam" id="PF22978">
    <property type="entry name" value="HAD_Pex22"/>
    <property type="match status" value="1"/>
</dbReference>
<comment type="caution">
    <text evidence="2">The sequence shown here is derived from an EMBL/GenBank/DDBJ whole genome shotgun (WGS) entry which is preliminary data.</text>
</comment>
<accession>A0AAX6GA45</accession>
<dbReference type="PANTHER" id="PTHR34126">
    <property type="entry name" value="PEROXISOME BIOGENESIS PROTEIN 22"/>
    <property type="match status" value="1"/>
</dbReference>
<name>A0AAX6GA45_IRIPA</name>
<proteinExistence type="predicted"/>
<dbReference type="AlphaFoldDB" id="A0AAX6GA45"/>
<dbReference type="PANTHER" id="PTHR34126:SF9">
    <property type="entry name" value="OS04G0629000 PROTEIN"/>
    <property type="match status" value="1"/>
</dbReference>
<protein>
    <submittedName>
        <fullName evidence="2">Peroxisome biogenesis protein 22 isoform X2</fullName>
    </submittedName>
</protein>
<evidence type="ECO:0000256" key="1">
    <source>
        <dbReference type="SAM" id="MobiDB-lite"/>
    </source>
</evidence>
<keyword evidence="3" id="KW-1185">Reference proteome</keyword>
<feature type="compositionally biased region" description="Polar residues" evidence="1">
    <location>
        <begin position="69"/>
        <end position="98"/>
    </location>
</feature>
<gene>
    <name evidence="2" type="ORF">M6B38_375670</name>
</gene>
<evidence type="ECO:0000313" key="3">
    <source>
        <dbReference type="Proteomes" id="UP001140949"/>
    </source>
</evidence>
<evidence type="ECO:0000313" key="2">
    <source>
        <dbReference type="EMBL" id="KAJ6825343.1"/>
    </source>
</evidence>
<reference evidence="2" key="1">
    <citation type="journal article" date="2023" name="GigaByte">
        <title>Genome assembly of the bearded iris, Iris pallida Lam.</title>
        <authorList>
            <person name="Bruccoleri R.E."/>
            <person name="Oakeley E.J."/>
            <person name="Faust A.M.E."/>
            <person name="Altorfer M."/>
            <person name="Dessus-Babus S."/>
            <person name="Burckhardt D."/>
            <person name="Oertli M."/>
            <person name="Naumann U."/>
            <person name="Petersen F."/>
            <person name="Wong J."/>
        </authorList>
    </citation>
    <scope>NUCLEOTIDE SEQUENCE</scope>
    <source>
        <strain evidence="2">GSM-AAB239-AS_SAM_17_03QT</strain>
    </source>
</reference>
<reference evidence="2" key="2">
    <citation type="submission" date="2023-04" db="EMBL/GenBank/DDBJ databases">
        <authorList>
            <person name="Bruccoleri R.E."/>
            <person name="Oakeley E.J."/>
            <person name="Faust A.-M."/>
            <person name="Dessus-Babus S."/>
            <person name="Altorfer M."/>
            <person name="Burckhardt D."/>
            <person name="Oertli M."/>
            <person name="Naumann U."/>
            <person name="Petersen F."/>
            <person name="Wong J."/>
        </authorList>
    </citation>
    <scope>NUCLEOTIDE SEQUENCE</scope>
    <source>
        <strain evidence="2">GSM-AAB239-AS_SAM_17_03QT</strain>
        <tissue evidence="2">Leaf</tissue>
    </source>
</reference>
<dbReference type="Proteomes" id="UP001140949">
    <property type="component" value="Unassembled WGS sequence"/>
</dbReference>
<dbReference type="InterPro" id="IPR037485">
    <property type="entry name" value="PEX22"/>
</dbReference>
<organism evidence="2 3">
    <name type="scientific">Iris pallida</name>
    <name type="common">Sweet iris</name>
    <dbReference type="NCBI Taxonomy" id="29817"/>
    <lineage>
        <taxon>Eukaryota</taxon>
        <taxon>Viridiplantae</taxon>
        <taxon>Streptophyta</taxon>
        <taxon>Embryophyta</taxon>
        <taxon>Tracheophyta</taxon>
        <taxon>Spermatophyta</taxon>
        <taxon>Magnoliopsida</taxon>
        <taxon>Liliopsida</taxon>
        <taxon>Asparagales</taxon>
        <taxon>Iridaceae</taxon>
        <taxon>Iridoideae</taxon>
        <taxon>Irideae</taxon>
        <taxon>Iris</taxon>
    </lineage>
</organism>
<feature type="region of interest" description="Disordered" evidence="1">
    <location>
        <begin position="60"/>
        <end position="98"/>
    </location>
</feature>
<sequence>MADPAREEFSDLIQRFIESLSGITDRLPFDLDRQKLRSITTFAALSVAIVFVLKLLRTPPEHQRRQQRPHNSASGPSSGRLRSNTGFPSSEVISSSGNSRVQDAVDEFFRPVNLTLEQHVRHQLNEGRKVTCQLLGIILEETSPEDLQKHATVRSSVREVLLEITKFCDVYLMERILDDESEERVILALNDAGLFTTGGLTSEKVLFCSTENGRSSFVRQLEPDWHIDTNPEIIHQLSRFIKYLLHISPKKSEGAVSSNVYSSSSVEQFFGCPEKS</sequence>